<evidence type="ECO:0000313" key="9">
    <source>
        <dbReference type="Proteomes" id="UP000504635"/>
    </source>
</evidence>
<evidence type="ECO:0000256" key="7">
    <source>
        <dbReference type="ARBA" id="ARBA00023224"/>
    </source>
</evidence>
<organism evidence="9 10">
    <name type="scientific">Sitophilus oryzae</name>
    <name type="common">Rice weevil</name>
    <name type="synonym">Curculio oryzae</name>
    <dbReference type="NCBI Taxonomy" id="7048"/>
    <lineage>
        <taxon>Eukaryota</taxon>
        <taxon>Metazoa</taxon>
        <taxon>Ecdysozoa</taxon>
        <taxon>Arthropoda</taxon>
        <taxon>Hexapoda</taxon>
        <taxon>Insecta</taxon>
        <taxon>Pterygota</taxon>
        <taxon>Neoptera</taxon>
        <taxon>Endopterygota</taxon>
        <taxon>Coleoptera</taxon>
        <taxon>Polyphaga</taxon>
        <taxon>Cucujiformia</taxon>
        <taxon>Curculionidae</taxon>
        <taxon>Dryophthorinae</taxon>
        <taxon>Sitophilus</taxon>
    </lineage>
</organism>
<dbReference type="GeneID" id="115874884"/>
<evidence type="ECO:0000256" key="1">
    <source>
        <dbReference type="ARBA" id="ARBA00004651"/>
    </source>
</evidence>
<feature type="transmembrane region" description="Helical" evidence="8">
    <location>
        <begin position="297"/>
        <end position="316"/>
    </location>
</feature>
<feature type="transmembrane region" description="Helical" evidence="8">
    <location>
        <begin position="372"/>
        <end position="390"/>
    </location>
</feature>
<keyword evidence="6 8" id="KW-0675">Receptor</keyword>
<sequence length="415" mass="47803">MINEKRKCSEKANLYHRRDEGLDYNLLDYYDSFYHTTKSLLVLFQVMGVMPIERNKGYTTFRWHSPAILWSYLLFTGETIFVSLVFKSRLDLIMQPGKPFDEYVYGIIFLSILIPHFLLPLVAWSNGAEVVKFKNMWTRYQLKYLQVTGDQIVFHNLECVCNSLCLVSWLVGVVIMIAQYYLQPDMLLWHTFGYYHILAMLNGLVSLWYINTNSMGKVAGRLAVLLNEALLEGSAEKVEDYRDIWVDLSHMLQQFGKAYSGLYACMYLLVPVTTIVATFGCVTEILDHGLSLKEAGLFIIAIYCCILLFIFCNEAYRASNKMGSDFRDILMSIDLNTVDNRIVQEVNMFLIAIQKNPPIMNLNGYTNINRKLLSTTATSVATYLVILMQFRMTLMRNSVLSQRANKTMITEAQLL</sequence>
<evidence type="ECO:0000256" key="6">
    <source>
        <dbReference type="ARBA" id="ARBA00023170"/>
    </source>
</evidence>
<proteinExistence type="inferred from homology"/>
<keyword evidence="5 8" id="KW-0472">Membrane</keyword>
<keyword evidence="3 8" id="KW-0812">Transmembrane</keyword>
<dbReference type="OrthoDB" id="6625921at2759"/>
<reference evidence="10" key="1">
    <citation type="submission" date="2025-08" db="UniProtKB">
        <authorList>
            <consortium name="RefSeq"/>
        </authorList>
    </citation>
    <scope>IDENTIFICATION</scope>
    <source>
        <tissue evidence="10">Gonads</tissue>
    </source>
</reference>
<dbReference type="AlphaFoldDB" id="A0A6J2X4F3"/>
<dbReference type="InterPro" id="IPR013604">
    <property type="entry name" value="7TM_chemorcpt"/>
</dbReference>
<protein>
    <recommendedName>
        <fullName evidence="8">Gustatory receptor</fullName>
    </recommendedName>
</protein>
<evidence type="ECO:0000256" key="4">
    <source>
        <dbReference type="ARBA" id="ARBA00022989"/>
    </source>
</evidence>
<dbReference type="GO" id="GO:0050909">
    <property type="term" value="P:sensory perception of taste"/>
    <property type="evidence" value="ECO:0007669"/>
    <property type="project" value="InterPro"/>
</dbReference>
<dbReference type="FunCoup" id="A0A6J2X4F3">
    <property type="interactions" value="9"/>
</dbReference>
<gene>
    <name evidence="10" type="primary">LOC115874884</name>
</gene>
<dbReference type="GO" id="GO:0004984">
    <property type="term" value="F:olfactory receptor activity"/>
    <property type="evidence" value="ECO:0007669"/>
    <property type="project" value="TreeGrafter"/>
</dbReference>
<evidence type="ECO:0000256" key="2">
    <source>
        <dbReference type="ARBA" id="ARBA00022475"/>
    </source>
</evidence>
<dbReference type="CTD" id="33251"/>
<comment type="subcellular location">
    <subcellularLocation>
        <location evidence="1 8">Cell membrane</location>
        <topology evidence="1 8">Multi-pass membrane protein</topology>
    </subcellularLocation>
</comment>
<dbReference type="PANTHER" id="PTHR21143:SF121">
    <property type="entry name" value="GUSTATORY AND ODORANT RECEPTOR 21A"/>
    <property type="match status" value="1"/>
</dbReference>
<dbReference type="GO" id="GO:0043025">
    <property type="term" value="C:neuronal cell body"/>
    <property type="evidence" value="ECO:0007669"/>
    <property type="project" value="TreeGrafter"/>
</dbReference>
<feature type="transmembrane region" description="Helical" evidence="8">
    <location>
        <begin position="103"/>
        <end position="124"/>
    </location>
</feature>
<dbReference type="Pfam" id="PF08395">
    <property type="entry name" value="7tm_7"/>
    <property type="match status" value="1"/>
</dbReference>
<comment type="function">
    <text evidence="8">Gustatory receptor which mediates acceptance or avoidance behavior, depending on its substrates.</text>
</comment>
<dbReference type="InParanoid" id="A0A6J2X4F3"/>
<dbReference type="RefSeq" id="XP_030746043.1">
    <property type="nucleotide sequence ID" value="XM_030890183.1"/>
</dbReference>
<feature type="transmembrane region" description="Helical" evidence="8">
    <location>
        <begin position="164"/>
        <end position="182"/>
    </location>
</feature>
<name>A0A6J2X4F3_SITOR</name>
<evidence type="ECO:0000256" key="5">
    <source>
        <dbReference type="ARBA" id="ARBA00023136"/>
    </source>
</evidence>
<dbReference type="GO" id="GO:0030425">
    <property type="term" value="C:dendrite"/>
    <property type="evidence" value="ECO:0007669"/>
    <property type="project" value="TreeGrafter"/>
</dbReference>
<dbReference type="PANTHER" id="PTHR21143">
    <property type="entry name" value="INVERTEBRATE GUSTATORY RECEPTOR"/>
    <property type="match status" value="1"/>
</dbReference>
<keyword evidence="7 8" id="KW-0807">Transducer</keyword>
<dbReference type="GO" id="GO:0005886">
    <property type="term" value="C:plasma membrane"/>
    <property type="evidence" value="ECO:0007669"/>
    <property type="project" value="UniProtKB-SubCell"/>
</dbReference>
<evidence type="ECO:0000313" key="10">
    <source>
        <dbReference type="RefSeq" id="XP_030746043.1"/>
    </source>
</evidence>
<dbReference type="GO" id="GO:0030424">
    <property type="term" value="C:axon"/>
    <property type="evidence" value="ECO:0007669"/>
    <property type="project" value="TreeGrafter"/>
</dbReference>
<evidence type="ECO:0000256" key="3">
    <source>
        <dbReference type="ARBA" id="ARBA00022692"/>
    </source>
</evidence>
<keyword evidence="4 8" id="KW-1133">Transmembrane helix</keyword>
<dbReference type="Proteomes" id="UP000504635">
    <property type="component" value="Unplaced"/>
</dbReference>
<feature type="transmembrane region" description="Helical" evidence="8">
    <location>
        <begin position="194"/>
        <end position="211"/>
    </location>
</feature>
<feature type="transmembrane region" description="Helical" evidence="8">
    <location>
        <begin position="261"/>
        <end position="285"/>
    </location>
</feature>
<accession>A0A6J2X4F3</accession>
<dbReference type="KEGG" id="soy:115874884"/>
<dbReference type="GO" id="GO:0007165">
    <property type="term" value="P:signal transduction"/>
    <property type="evidence" value="ECO:0007669"/>
    <property type="project" value="UniProtKB-KW"/>
</dbReference>
<comment type="similarity">
    <text evidence="8">Belongs to the insect chemoreceptor superfamily. Gustatory receptor (GR) family.</text>
</comment>
<feature type="transmembrane region" description="Helical" evidence="8">
    <location>
        <begin position="64"/>
        <end position="83"/>
    </location>
</feature>
<keyword evidence="2 8" id="KW-1003">Cell membrane</keyword>
<keyword evidence="9" id="KW-1185">Reference proteome</keyword>
<evidence type="ECO:0000256" key="8">
    <source>
        <dbReference type="RuleBase" id="RU363108"/>
    </source>
</evidence>